<dbReference type="PANTHER" id="PTHR43415">
    <property type="entry name" value="SPERMIDINE N(1)-ACETYLTRANSFERASE"/>
    <property type="match status" value="1"/>
</dbReference>
<organism evidence="2 3">
    <name type="scientific">Thalassotalea eurytherma</name>
    <dbReference type="NCBI Taxonomy" id="1144278"/>
    <lineage>
        <taxon>Bacteria</taxon>
        <taxon>Pseudomonadati</taxon>
        <taxon>Pseudomonadota</taxon>
        <taxon>Gammaproteobacteria</taxon>
        <taxon>Alteromonadales</taxon>
        <taxon>Colwelliaceae</taxon>
        <taxon>Thalassotalea</taxon>
    </lineage>
</organism>
<reference evidence="2 3" key="1">
    <citation type="submission" date="2023-03" db="EMBL/GenBank/DDBJ databases">
        <title>Draft genome sequence of Thalassotalea eurytherma JCM 18482T.</title>
        <authorList>
            <person name="Sawabe T."/>
        </authorList>
    </citation>
    <scope>NUCLEOTIDE SEQUENCE [LARGE SCALE GENOMIC DNA]</scope>
    <source>
        <strain evidence="2 3">JCM 18482</strain>
    </source>
</reference>
<evidence type="ECO:0000313" key="2">
    <source>
        <dbReference type="EMBL" id="GLX83129.1"/>
    </source>
</evidence>
<dbReference type="Pfam" id="PF13302">
    <property type="entry name" value="Acetyltransf_3"/>
    <property type="match status" value="1"/>
</dbReference>
<proteinExistence type="predicted"/>
<dbReference type="Gene3D" id="3.40.630.30">
    <property type="match status" value="1"/>
</dbReference>
<dbReference type="InterPro" id="IPR000182">
    <property type="entry name" value="GNAT_dom"/>
</dbReference>
<protein>
    <recommendedName>
        <fullName evidence="1">N-acetyltransferase domain-containing protein</fullName>
    </recommendedName>
</protein>
<dbReference type="EMBL" id="BSSU01000013">
    <property type="protein sequence ID" value="GLX83129.1"/>
    <property type="molecule type" value="Genomic_DNA"/>
</dbReference>
<dbReference type="SUPFAM" id="SSF55729">
    <property type="entry name" value="Acyl-CoA N-acyltransferases (Nat)"/>
    <property type="match status" value="1"/>
</dbReference>
<dbReference type="RefSeq" id="WP_284208532.1">
    <property type="nucleotide sequence ID" value="NZ_BSSU01000013.1"/>
</dbReference>
<sequence length="170" mass="19257">MKKLSLATHRFSLIELTKNDASGRYLSWLNKKETAQYITHTQADIQSLANYIEENFTNKDCLFLGIFAGNETQREHIGNVKYERMKQYPHIATMGILIGETNWHGKGVAKEVIEASLPVVKSSLGIKLVNLGVEKNNIAAIKAYQKIGFEIAKKPHYQFDDEALEMDIDV</sequence>
<accession>A0ABQ6H5C6</accession>
<keyword evidence="3" id="KW-1185">Reference proteome</keyword>
<dbReference type="Proteomes" id="UP001157133">
    <property type="component" value="Unassembled WGS sequence"/>
</dbReference>
<name>A0ABQ6H5C6_9GAMM</name>
<dbReference type="InterPro" id="IPR016181">
    <property type="entry name" value="Acyl_CoA_acyltransferase"/>
</dbReference>
<dbReference type="PANTHER" id="PTHR43415:SF3">
    <property type="entry name" value="GNAT-FAMILY ACETYLTRANSFERASE"/>
    <property type="match status" value="1"/>
</dbReference>
<dbReference type="PROSITE" id="PS51186">
    <property type="entry name" value="GNAT"/>
    <property type="match status" value="1"/>
</dbReference>
<evidence type="ECO:0000259" key="1">
    <source>
        <dbReference type="PROSITE" id="PS51186"/>
    </source>
</evidence>
<comment type="caution">
    <text evidence="2">The sequence shown here is derived from an EMBL/GenBank/DDBJ whole genome shotgun (WGS) entry which is preliminary data.</text>
</comment>
<feature type="domain" description="N-acetyltransferase" evidence="1">
    <location>
        <begin position="21"/>
        <end position="170"/>
    </location>
</feature>
<evidence type="ECO:0000313" key="3">
    <source>
        <dbReference type="Proteomes" id="UP001157133"/>
    </source>
</evidence>
<gene>
    <name evidence="2" type="ORF">theurythT_25810</name>
</gene>